<dbReference type="RefSeq" id="WP_425309810.1">
    <property type="nucleotide sequence ID" value="NZ_CP154795.1"/>
</dbReference>
<dbReference type="PANTHER" id="PTHR45947:SF3">
    <property type="entry name" value="SULFOQUINOVOSYL TRANSFERASE SQD2"/>
    <property type="match status" value="1"/>
</dbReference>
<feature type="domain" description="Glycosyl transferase family 1" evidence="2">
    <location>
        <begin position="180"/>
        <end position="345"/>
    </location>
</feature>
<protein>
    <submittedName>
        <fullName evidence="3">Glycosyltransferase family 4 protein</fullName>
        <ecNumber evidence="3">2.4.-.-</ecNumber>
    </submittedName>
</protein>
<dbReference type="GO" id="GO:0016757">
    <property type="term" value="F:glycosyltransferase activity"/>
    <property type="evidence" value="ECO:0007669"/>
    <property type="project" value="UniProtKB-KW"/>
</dbReference>
<keyword evidence="3" id="KW-0328">Glycosyltransferase</keyword>
<dbReference type="PANTHER" id="PTHR45947">
    <property type="entry name" value="SULFOQUINOVOSYL TRANSFERASE SQD2"/>
    <property type="match status" value="1"/>
</dbReference>
<dbReference type="Gene3D" id="3.40.50.2000">
    <property type="entry name" value="Glycogen Phosphorylase B"/>
    <property type="match status" value="2"/>
</dbReference>
<dbReference type="Proteomes" id="UP001442841">
    <property type="component" value="Chromosome"/>
</dbReference>
<reference evidence="3 4" key="1">
    <citation type="submission" date="2024-04" db="EMBL/GenBank/DDBJ databases">
        <title>Isolation of an actinomycete strain from pig manure.</title>
        <authorList>
            <person name="Gong T."/>
            <person name="Yu Z."/>
            <person name="An M."/>
            <person name="Wei C."/>
            <person name="Yang W."/>
            <person name="Liu L."/>
        </authorList>
    </citation>
    <scope>NUCLEOTIDE SEQUENCE [LARGE SCALE GENOMIC DNA]</scope>
    <source>
        <strain evidence="3 4">ZF39</strain>
    </source>
</reference>
<sequence>MATTLVITNDFPPRIGGIEAFVAQVCDLLGDVVVLTSSHPDAAAADAGRPYPIHRGSPLLLPGAATLRAAVTLMERHGATRIVFGAAAPLGLLAAPLRAGGATHLLAISHGHETWWARTPGARRLLRRIGDTTSAVSWISGHTRDRIAPALSPAARARMIRLAPPVATDHFAPAADARPARPTVISAGRFVSRKGFDTLLEAWAGVLRRWPAADLPELVLVGDGPQRRRLETLARGLPAPETVRFTGGVPHHRMPEFYARGHLFAMPVRPRWGGLDAEGLGMVYAEAAACGLAVVAGDSGGTRDTMIPGESGVLVPPNDPAHLTGVLLELLLDLSRAEEMGRLGRAHVETAFSPTTTAATLRQVLDL</sequence>
<name>A0ABZ3FQL4_9ACTN</name>
<dbReference type="Pfam" id="PF00534">
    <property type="entry name" value="Glycos_transf_1"/>
    <property type="match status" value="1"/>
</dbReference>
<evidence type="ECO:0000259" key="2">
    <source>
        <dbReference type="Pfam" id="PF00534"/>
    </source>
</evidence>
<dbReference type="CDD" id="cd03801">
    <property type="entry name" value="GT4_PimA-like"/>
    <property type="match status" value="1"/>
</dbReference>
<accession>A0ABZ3FQL4</accession>
<proteinExistence type="predicted"/>
<evidence type="ECO:0000313" key="3">
    <source>
        <dbReference type="EMBL" id="XAN08354.1"/>
    </source>
</evidence>
<gene>
    <name evidence="3" type="ORF">AADG42_13935</name>
</gene>
<dbReference type="SUPFAM" id="SSF53756">
    <property type="entry name" value="UDP-Glycosyltransferase/glycogen phosphorylase"/>
    <property type="match status" value="1"/>
</dbReference>
<evidence type="ECO:0000313" key="4">
    <source>
        <dbReference type="Proteomes" id="UP001442841"/>
    </source>
</evidence>
<organism evidence="3 4">
    <name type="scientific">Ammonicoccus fulvus</name>
    <dbReference type="NCBI Taxonomy" id="3138240"/>
    <lineage>
        <taxon>Bacteria</taxon>
        <taxon>Bacillati</taxon>
        <taxon>Actinomycetota</taxon>
        <taxon>Actinomycetes</taxon>
        <taxon>Propionibacteriales</taxon>
        <taxon>Propionibacteriaceae</taxon>
        <taxon>Ammonicoccus</taxon>
    </lineage>
</organism>
<dbReference type="EC" id="2.4.-.-" evidence="3"/>
<keyword evidence="1 3" id="KW-0808">Transferase</keyword>
<dbReference type="InterPro" id="IPR050194">
    <property type="entry name" value="Glycosyltransferase_grp1"/>
</dbReference>
<keyword evidence="4" id="KW-1185">Reference proteome</keyword>
<evidence type="ECO:0000256" key="1">
    <source>
        <dbReference type="ARBA" id="ARBA00022679"/>
    </source>
</evidence>
<dbReference type="InterPro" id="IPR001296">
    <property type="entry name" value="Glyco_trans_1"/>
</dbReference>
<dbReference type="EMBL" id="CP154795">
    <property type="protein sequence ID" value="XAN08354.1"/>
    <property type="molecule type" value="Genomic_DNA"/>
</dbReference>